<evidence type="ECO:0000313" key="2">
    <source>
        <dbReference type="EMBL" id="MBB3668379.1"/>
    </source>
</evidence>
<sequence length="216" mass="24361">FNTDFEGIPNRFYNADLRGKYLNRVADDDLELFADALADPDNRADGYFDNRGLSGRLCHAVSSPEDNKVDDQTAVEMIENLDHVTEVHTIEKDSLLATMGKNASRGWLARMETVNRRRRTRTTLAGRLRRLPQPAENVHTVHRQRARPSSPAGHSERHPLPGRGRTPLPSNRGEPAGAHRTAPPQRGQHQRLPPGVQPRRLPAAHLRLEGRRHLNE</sequence>
<proteinExistence type="predicted"/>
<evidence type="ECO:0000313" key="3">
    <source>
        <dbReference type="Proteomes" id="UP000547528"/>
    </source>
</evidence>
<dbReference type="AlphaFoldDB" id="A0A7W5TWY1"/>
<comment type="caution">
    <text evidence="2">The sequence shown here is derived from an EMBL/GenBank/DDBJ whole genome shotgun (WGS) entry which is preliminary data.</text>
</comment>
<protein>
    <submittedName>
        <fullName evidence="2">Uncharacterized protein</fullName>
    </submittedName>
</protein>
<feature type="non-terminal residue" evidence="2">
    <location>
        <position position="1"/>
    </location>
</feature>
<keyword evidence="3" id="KW-1185">Reference proteome</keyword>
<accession>A0A7W5TWY1</accession>
<feature type="region of interest" description="Disordered" evidence="1">
    <location>
        <begin position="129"/>
        <end position="216"/>
    </location>
</feature>
<name>A0A7W5TWY1_9MICC</name>
<feature type="compositionally biased region" description="Basic and acidic residues" evidence="1">
    <location>
        <begin position="206"/>
        <end position="216"/>
    </location>
</feature>
<dbReference type="EMBL" id="JACIBT010000016">
    <property type="protein sequence ID" value="MBB3668379.1"/>
    <property type="molecule type" value="Genomic_DNA"/>
</dbReference>
<dbReference type="Proteomes" id="UP000547528">
    <property type="component" value="Unassembled WGS sequence"/>
</dbReference>
<organism evidence="2 3">
    <name type="scientific">Garicola koreensis</name>
    <dbReference type="NCBI Taxonomy" id="1262554"/>
    <lineage>
        <taxon>Bacteria</taxon>
        <taxon>Bacillati</taxon>
        <taxon>Actinomycetota</taxon>
        <taxon>Actinomycetes</taxon>
        <taxon>Micrococcales</taxon>
        <taxon>Micrococcaceae</taxon>
        <taxon>Garicola</taxon>
    </lineage>
</organism>
<gene>
    <name evidence="2" type="ORF">FHX47_002014</name>
</gene>
<evidence type="ECO:0000256" key="1">
    <source>
        <dbReference type="SAM" id="MobiDB-lite"/>
    </source>
</evidence>
<reference evidence="2 3" key="1">
    <citation type="submission" date="2020-08" db="EMBL/GenBank/DDBJ databases">
        <title>Sequencing the genomes of 1000 actinobacteria strains.</title>
        <authorList>
            <person name="Klenk H.-P."/>
        </authorList>
    </citation>
    <scope>NUCLEOTIDE SEQUENCE [LARGE SCALE GENOMIC DNA]</scope>
    <source>
        <strain evidence="2 3">DSM 28238</strain>
    </source>
</reference>